<dbReference type="PANTHER" id="PTHR42831">
    <property type="entry name" value="FE-S PROTEIN MATURATION AUXILIARY FACTOR YITW"/>
    <property type="match status" value="1"/>
</dbReference>
<keyword evidence="4" id="KW-1185">Reference proteome</keyword>
<evidence type="ECO:0000313" key="4">
    <source>
        <dbReference type="Proteomes" id="UP000272474"/>
    </source>
</evidence>
<organism evidence="3 4">
    <name type="scientific">Streptomyces hoynatensis</name>
    <dbReference type="NCBI Taxonomy" id="1141874"/>
    <lineage>
        <taxon>Bacteria</taxon>
        <taxon>Bacillati</taxon>
        <taxon>Actinomycetota</taxon>
        <taxon>Actinomycetes</taxon>
        <taxon>Kitasatosporales</taxon>
        <taxon>Streptomycetaceae</taxon>
        <taxon>Streptomyces</taxon>
    </lineage>
</organism>
<evidence type="ECO:0000259" key="1">
    <source>
        <dbReference type="Pfam" id="PF01883"/>
    </source>
</evidence>
<dbReference type="InterPro" id="IPR002744">
    <property type="entry name" value="MIP18-like"/>
</dbReference>
<dbReference type="AlphaFoldDB" id="A0A3A9Z7I6"/>
<dbReference type="InterPro" id="IPR052339">
    <property type="entry name" value="Fe-S_Maturation_MIP18"/>
</dbReference>
<dbReference type="SUPFAM" id="SSF117916">
    <property type="entry name" value="Fe-S cluster assembly (FSCA) domain-like"/>
    <property type="match status" value="1"/>
</dbReference>
<dbReference type="Gene3D" id="3.30.300.130">
    <property type="entry name" value="Fe-S cluster assembly (FSCA)"/>
    <property type="match status" value="1"/>
</dbReference>
<comment type="caution">
    <text evidence="3">The sequence shown here is derived from an EMBL/GenBank/DDBJ whole genome shotgun (WGS) entry which is preliminary data.</text>
</comment>
<dbReference type="Pfam" id="PF23451">
    <property type="entry name" value="Zn_ribbon_PaaD"/>
    <property type="match status" value="1"/>
</dbReference>
<name>A0A3A9Z7I6_9ACTN</name>
<dbReference type="InterPro" id="IPR011883">
    <property type="entry name" value="PaaD-like"/>
</dbReference>
<dbReference type="EMBL" id="RBAL01000005">
    <property type="protein sequence ID" value="RKN43257.1"/>
    <property type="molecule type" value="Genomic_DNA"/>
</dbReference>
<dbReference type="Proteomes" id="UP000272474">
    <property type="component" value="Unassembled WGS sequence"/>
</dbReference>
<evidence type="ECO:0000313" key="3">
    <source>
        <dbReference type="EMBL" id="RKN43257.1"/>
    </source>
</evidence>
<sequence>MQVTEAAQVTQGAQVTEATEAARLRAVAAAVPDPELPVIGLGDLGVLRGLRLLGAGRVEVELTPTYTGCPAVEAMAGEVRRALLAAGAAEVEVRRVLAPPWSTDDITAEGRRRLAAAGIAPPRPLGRAPVTVPLLPGPPGEEHPVRCPRCGAADTELISRFSATPCTALRRCARCAEPFDQVKER</sequence>
<gene>
    <name evidence="3" type="primary">paaJ</name>
    <name evidence="3" type="ORF">D7294_11855</name>
</gene>
<dbReference type="Pfam" id="PF01883">
    <property type="entry name" value="FeS_assembly_P"/>
    <property type="match status" value="1"/>
</dbReference>
<dbReference type="InterPro" id="IPR056572">
    <property type="entry name" value="Zn_ribbon_PaaD"/>
</dbReference>
<reference evidence="3 4" key="1">
    <citation type="journal article" date="2014" name="Int. J. Syst. Evol. Microbiol.">
        <title>Streptomyces hoynatensis sp. nov., isolated from deep marine sediment.</title>
        <authorList>
            <person name="Veyisoglu A."/>
            <person name="Sahin N."/>
        </authorList>
    </citation>
    <scope>NUCLEOTIDE SEQUENCE [LARGE SCALE GENOMIC DNA]</scope>
    <source>
        <strain evidence="3 4">KCTC 29097</strain>
    </source>
</reference>
<evidence type="ECO:0000259" key="2">
    <source>
        <dbReference type="Pfam" id="PF23451"/>
    </source>
</evidence>
<protein>
    <submittedName>
        <fullName evidence="3">Phenylacetate-CoA oxygenase subunit PaaJ</fullName>
    </submittedName>
</protein>
<dbReference type="OrthoDB" id="3684942at2"/>
<feature type="domain" description="MIP18 family-like" evidence="1">
    <location>
        <begin position="29"/>
        <end position="92"/>
    </location>
</feature>
<dbReference type="NCBIfam" id="TIGR02159">
    <property type="entry name" value="PA_CoA_Oxy4"/>
    <property type="match status" value="1"/>
</dbReference>
<feature type="domain" description="PaaD zinc beta ribbon" evidence="2">
    <location>
        <begin position="140"/>
        <end position="183"/>
    </location>
</feature>
<dbReference type="InterPro" id="IPR034904">
    <property type="entry name" value="FSCA_dom_sf"/>
</dbReference>
<dbReference type="PANTHER" id="PTHR42831:SF3">
    <property type="entry name" value="1,2-PHENYLACETYL-COA EPOXIDASE, SUBUNIT D-RELATED"/>
    <property type="match status" value="1"/>
</dbReference>
<accession>A0A3A9Z7I6</accession>
<proteinExistence type="predicted"/>